<dbReference type="Proteomes" id="UP000182945">
    <property type="component" value="Chromosome"/>
</dbReference>
<dbReference type="AlphaFoldDB" id="A0AAC9IZL3"/>
<evidence type="ECO:0000313" key="1">
    <source>
        <dbReference type="EMBL" id="APC48094.1"/>
    </source>
</evidence>
<proteinExistence type="predicted"/>
<gene>
    <name evidence="1" type="ORF">BME96_07850</name>
    <name evidence="2" type="ORF">IC602_14065</name>
</gene>
<name>A0AAC9IZL3_VIRHA</name>
<reference evidence="2 4" key="2">
    <citation type="submission" date="2020-09" db="EMBL/GenBank/DDBJ databases">
        <title>Draft Genome Sequences of Oil-Oxidizing Bacteria Halomonas titanicae, Marinobacter lutaoensis, and Virgibacillus halodenitrificans Isolated from Highly Saline Environments.</title>
        <authorList>
            <person name="Grouzdev D.S."/>
            <person name="Sokolova D.S."/>
            <person name="Semenova E.M."/>
            <person name="Borzenkov I.A."/>
            <person name="Bidzhieva S.K."/>
            <person name="Poltaraus A.B."/>
            <person name="Nazina T.N."/>
        </authorList>
    </citation>
    <scope>NUCLEOTIDE SEQUENCE [LARGE SCALE GENOMIC DNA]</scope>
    <source>
        <strain evidence="2 4">VKM B-3472D</strain>
    </source>
</reference>
<dbReference type="KEGG" id="vhl:BME96_07850"/>
<dbReference type="EMBL" id="CP017962">
    <property type="protein sequence ID" value="APC48094.1"/>
    <property type="molecule type" value="Genomic_DNA"/>
</dbReference>
<dbReference type="GeneID" id="71514302"/>
<evidence type="ECO:0000313" key="3">
    <source>
        <dbReference type="Proteomes" id="UP000182945"/>
    </source>
</evidence>
<organism evidence="1 3">
    <name type="scientific">Virgibacillus halodenitrificans</name>
    <name type="common">Bacillus halodenitrificans</name>
    <dbReference type="NCBI Taxonomy" id="1482"/>
    <lineage>
        <taxon>Bacteria</taxon>
        <taxon>Bacillati</taxon>
        <taxon>Bacillota</taxon>
        <taxon>Bacilli</taxon>
        <taxon>Bacillales</taxon>
        <taxon>Bacillaceae</taxon>
        <taxon>Virgibacillus</taxon>
    </lineage>
</organism>
<dbReference type="EMBL" id="JACWEZ010000009">
    <property type="protein sequence ID" value="MBD1223727.1"/>
    <property type="molecule type" value="Genomic_DNA"/>
</dbReference>
<dbReference type="InterPro" id="IPR024096">
    <property type="entry name" value="NO_sig/Golgi_transp_ligand-bd"/>
</dbReference>
<evidence type="ECO:0000313" key="2">
    <source>
        <dbReference type="EMBL" id="MBD1223727.1"/>
    </source>
</evidence>
<protein>
    <submittedName>
        <fullName evidence="2">YslB family protein</fullName>
    </submittedName>
</protein>
<evidence type="ECO:0000313" key="4">
    <source>
        <dbReference type="Proteomes" id="UP000621631"/>
    </source>
</evidence>
<reference evidence="1 3" key="1">
    <citation type="submission" date="2016-11" db="EMBL/GenBank/DDBJ databases">
        <title>Complete genome sequencing of Virgibacillus halodenitrificans PDB-F2.</title>
        <authorList>
            <person name="Sun Z."/>
            <person name="Zhou Y."/>
            <person name="Li H."/>
        </authorList>
    </citation>
    <scope>NUCLEOTIDE SEQUENCE [LARGE SCALE GENOMIC DNA]</scope>
    <source>
        <strain evidence="1 3">PDB-F2</strain>
    </source>
</reference>
<keyword evidence="4" id="KW-1185">Reference proteome</keyword>
<sequence>MSNNNTVFPISQLTDLQSSGAGYDILRYLGLPELLGTESNTLLYFLGRNLARKFEFNSMEDIVHLFEQLGWGYLEIVKEKKETIIFQLMSDAIVQRLKAPIDTEFRLEAGFLAEAYQRIDNSDCECTEEINSKLFLVQFTLHRV</sequence>
<accession>A0AAC9IZL3</accession>
<dbReference type="RefSeq" id="WP_019376766.1">
    <property type="nucleotide sequence ID" value="NZ_CP017962.1"/>
</dbReference>
<dbReference type="Gene3D" id="3.30.1380.20">
    <property type="entry name" value="Trafficking protein particle complex subunit 3"/>
    <property type="match status" value="1"/>
</dbReference>
<dbReference type="Pfam" id="PF10702">
    <property type="entry name" value="DUF2507"/>
    <property type="match status" value="1"/>
</dbReference>
<dbReference type="Proteomes" id="UP000621631">
    <property type="component" value="Unassembled WGS sequence"/>
</dbReference>
<dbReference type="InterPro" id="IPR019642">
    <property type="entry name" value="DUF2507"/>
</dbReference>
<dbReference type="SUPFAM" id="SSF111126">
    <property type="entry name" value="Ligand-binding domain in the NO signalling and Golgi transport"/>
    <property type="match status" value="1"/>
</dbReference>